<accession>A0ABT3KWM1</accession>
<proteinExistence type="predicted"/>
<sequence length="77" mass="8537">MRPGLCQSPFLRLWGWPLAMALLSATGLASALLFERWGDWWSWLGLGIPVAVIGWFSWPRARPVEAATDADTPAPPF</sequence>
<name>A0ABT3KWM1_9BURK</name>
<feature type="transmembrane region" description="Helical" evidence="1">
    <location>
        <begin position="40"/>
        <end position="58"/>
    </location>
</feature>
<protein>
    <recommendedName>
        <fullName evidence="4">DUF4175 domain-containing protein</fullName>
    </recommendedName>
</protein>
<evidence type="ECO:0000313" key="3">
    <source>
        <dbReference type="Proteomes" id="UP001208935"/>
    </source>
</evidence>
<gene>
    <name evidence="2" type="ORF">D5039_14940</name>
</gene>
<evidence type="ECO:0000313" key="2">
    <source>
        <dbReference type="EMBL" id="MCW5322402.1"/>
    </source>
</evidence>
<keyword evidence="1" id="KW-0812">Transmembrane</keyword>
<keyword evidence="1" id="KW-0472">Membrane</keyword>
<organism evidence="2 3">
    <name type="scientific">Verminephrobacter aporrectodeae subsp. tuberculatae</name>
    <dbReference type="NCBI Taxonomy" id="1110392"/>
    <lineage>
        <taxon>Bacteria</taxon>
        <taxon>Pseudomonadati</taxon>
        <taxon>Pseudomonadota</taxon>
        <taxon>Betaproteobacteria</taxon>
        <taxon>Burkholderiales</taxon>
        <taxon>Comamonadaceae</taxon>
        <taxon>Verminephrobacter</taxon>
    </lineage>
</organism>
<feature type="transmembrane region" description="Helical" evidence="1">
    <location>
        <begin position="12"/>
        <end position="34"/>
    </location>
</feature>
<evidence type="ECO:0000256" key="1">
    <source>
        <dbReference type="SAM" id="Phobius"/>
    </source>
</evidence>
<keyword evidence="3" id="KW-1185">Reference proteome</keyword>
<comment type="caution">
    <text evidence="2">The sequence shown here is derived from an EMBL/GenBank/DDBJ whole genome shotgun (WGS) entry which is preliminary data.</text>
</comment>
<dbReference type="EMBL" id="QZCW01000003">
    <property type="protein sequence ID" value="MCW5322402.1"/>
    <property type="molecule type" value="Genomic_DNA"/>
</dbReference>
<reference evidence="3" key="1">
    <citation type="submission" date="2023-07" db="EMBL/GenBank/DDBJ databases">
        <title>Verminephrobacter genomes.</title>
        <authorList>
            <person name="Lund M.B."/>
        </authorList>
    </citation>
    <scope>NUCLEOTIDE SEQUENCE [LARGE SCALE GENOMIC DNA]</scope>
    <source>
        <strain evidence="3">AtM5-05</strain>
    </source>
</reference>
<dbReference type="Proteomes" id="UP001208935">
    <property type="component" value="Unassembled WGS sequence"/>
</dbReference>
<evidence type="ECO:0008006" key="4">
    <source>
        <dbReference type="Google" id="ProtNLM"/>
    </source>
</evidence>
<keyword evidence="1" id="KW-1133">Transmembrane helix</keyword>
<dbReference type="RefSeq" id="WP_029554505.1">
    <property type="nucleotide sequence ID" value="NZ_QZCV01000003.1"/>
</dbReference>